<reference evidence="1" key="1">
    <citation type="submission" date="2022-09" db="EMBL/GenBank/DDBJ databases">
        <title>Intensive care unit water sources are persistently colonized with multi-drug resistant bacteria and are the site of extensive horizontal gene transfer of antibiotic resistance genes.</title>
        <authorList>
            <person name="Diorio-Toth L."/>
        </authorList>
    </citation>
    <scope>NUCLEOTIDE SEQUENCE</scope>
    <source>
        <strain evidence="1">GD04139</strain>
    </source>
</reference>
<comment type="caution">
    <text evidence="1">The sequence shown here is derived from an EMBL/GenBank/DDBJ whole genome shotgun (WGS) entry which is preliminary data.</text>
</comment>
<evidence type="ECO:0000313" key="1">
    <source>
        <dbReference type="EMBL" id="MDH0199241.1"/>
    </source>
</evidence>
<proteinExistence type="predicted"/>
<sequence length="71" mass="8295">MANDDERRPYPPVNFIDSDNWQPYTRLIPANEVHEWINRQILSDTGSIHNPDHEHLLEADLCFMWASGSFA</sequence>
<feature type="non-terminal residue" evidence="1">
    <location>
        <position position="71"/>
    </location>
</feature>
<gene>
    <name evidence="1" type="ORF">N7383_26860</name>
</gene>
<dbReference type="Proteomes" id="UP001158360">
    <property type="component" value="Unassembled WGS sequence"/>
</dbReference>
<dbReference type="EMBL" id="JAODZM010000139">
    <property type="protein sequence ID" value="MDH0199241.1"/>
    <property type="molecule type" value="Genomic_DNA"/>
</dbReference>
<organism evidence="1 2">
    <name type="scientific">Enterobacter cloacae</name>
    <dbReference type="NCBI Taxonomy" id="550"/>
    <lineage>
        <taxon>Bacteria</taxon>
        <taxon>Pseudomonadati</taxon>
        <taxon>Pseudomonadota</taxon>
        <taxon>Gammaproteobacteria</taxon>
        <taxon>Enterobacterales</taxon>
        <taxon>Enterobacteriaceae</taxon>
        <taxon>Enterobacter</taxon>
        <taxon>Enterobacter cloacae complex</taxon>
    </lineage>
</organism>
<evidence type="ECO:0000313" key="2">
    <source>
        <dbReference type="Proteomes" id="UP001158360"/>
    </source>
</evidence>
<dbReference type="AlphaFoldDB" id="A0AAW6SA94"/>
<accession>A0AAW6SA94</accession>
<protein>
    <submittedName>
        <fullName evidence="1">Uncharacterized protein</fullName>
    </submittedName>
</protein>
<name>A0AAW6SA94_ENTCL</name>